<dbReference type="GO" id="GO:0015031">
    <property type="term" value="P:protein transport"/>
    <property type="evidence" value="ECO:0007669"/>
    <property type="project" value="UniProtKB-KW"/>
</dbReference>
<comment type="similarity">
    <text evidence="2">Belongs to the GLE1 family.</text>
</comment>
<keyword evidence="7" id="KW-0906">Nuclear pore complex</keyword>
<keyword evidence="8" id="KW-0539">Nucleus</keyword>
<dbReference type="Pfam" id="PF07817">
    <property type="entry name" value="GLE1"/>
    <property type="match status" value="1"/>
</dbReference>
<evidence type="ECO:0000256" key="1">
    <source>
        <dbReference type="ARBA" id="ARBA00004567"/>
    </source>
</evidence>
<organism evidence="12">
    <name type="scientific">Davidia involucrata</name>
    <name type="common">Dove tree</name>
    <dbReference type="NCBI Taxonomy" id="16924"/>
    <lineage>
        <taxon>Eukaryota</taxon>
        <taxon>Viridiplantae</taxon>
        <taxon>Streptophyta</taxon>
        <taxon>Embryophyta</taxon>
        <taxon>Tracheophyta</taxon>
        <taxon>Spermatophyta</taxon>
        <taxon>Magnoliopsida</taxon>
        <taxon>eudicotyledons</taxon>
        <taxon>Gunneridae</taxon>
        <taxon>Pentapetalae</taxon>
        <taxon>asterids</taxon>
        <taxon>Cornales</taxon>
        <taxon>Nyssaceae</taxon>
        <taxon>Davidia</taxon>
    </lineage>
</organism>
<keyword evidence="6" id="KW-0811">Translocation</keyword>
<evidence type="ECO:0000313" key="13">
    <source>
        <dbReference type="EMBL" id="MPA33363.1"/>
    </source>
</evidence>
<dbReference type="AlphaFoldDB" id="A0A5B6YNB3"/>
<dbReference type="Gene3D" id="1.25.40.510">
    <property type="entry name" value="GLE1-like"/>
    <property type="match status" value="1"/>
</dbReference>
<evidence type="ECO:0000256" key="8">
    <source>
        <dbReference type="ARBA" id="ARBA00023242"/>
    </source>
</evidence>
<evidence type="ECO:0000256" key="5">
    <source>
        <dbReference type="ARBA" id="ARBA00022927"/>
    </source>
</evidence>
<dbReference type="GO" id="GO:0005737">
    <property type="term" value="C:cytoplasm"/>
    <property type="evidence" value="ECO:0007669"/>
    <property type="project" value="TreeGrafter"/>
</dbReference>
<evidence type="ECO:0000256" key="3">
    <source>
        <dbReference type="ARBA" id="ARBA00022448"/>
    </source>
</evidence>
<dbReference type="GO" id="GO:0005543">
    <property type="term" value="F:phospholipid binding"/>
    <property type="evidence" value="ECO:0007669"/>
    <property type="project" value="TreeGrafter"/>
</dbReference>
<dbReference type="GO" id="GO:0016973">
    <property type="term" value="P:poly(A)+ mRNA export from nucleus"/>
    <property type="evidence" value="ECO:0007669"/>
    <property type="project" value="InterPro"/>
</dbReference>
<feature type="coiled-coil region" evidence="11">
    <location>
        <begin position="236"/>
        <end position="291"/>
    </location>
</feature>
<keyword evidence="4" id="KW-0509">mRNA transport</keyword>
<protein>
    <recommendedName>
        <fullName evidence="9">mRNA export factor GLE1</fullName>
    </recommendedName>
    <alternativeName>
        <fullName evidence="10">Nucleoporin GLE1</fullName>
    </alternativeName>
</protein>
<evidence type="ECO:0000256" key="6">
    <source>
        <dbReference type="ARBA" id="ARBA00023010"/>
    </source>
</evidence>
<evidence type="ECO:0000256" key="9">
    <source>
        <dbReference type="ARBA" id="ARBA00026227"/>
    </source>
</evidence>
<evidence type="ECO:0000256" key="7">
    <source>
        <dbReference type="ARBA" id="ARBA00023132"/>
    </source>
</evidence>
<proteinExistence type="inferred from homology"/>
<sequence length="652" mass="73852">MGAVKLELRLSSSIDGIAVDPQPDWSFDTLLLELSSIEKKLNASSEFPLPFTKTKSREFFAAKNMERSPGAFVMHVSEDEMEDIESDGDEEAHDRRVVGGRRFACDELYLSGSDDSEDELALGTQHHLMDKVGIVEGALSELTHEHQLNVTEEIRFQILALETDLMNENEKFTSALAQVEKYTEARREMDRKLDMQYQRRIAEALDNHLTAVQRDHEHRSQIEERRIRDDAAFEEAKRKEKALHEEKLRQEKIKAEARLEAEKKRAEEAKAAALEADRRAAKEAAEKFAAETSRRAGAAVVPPKEAAGHQMGASFGILNDQSKGSGSDGLKKAPSAGNILKGAESALELEDKRLQIYKEIAVQNEALGLGSNKEYRSYGMQIARRIKTISGSKENVRAKASELINIFLNSTCPQSICIAMFAELVVTQCVNFTKSLFAYGHVIALVTSQVPLAMDLLLAELNRVCIYTVPKYINYSKSVFETQEAYNKAIGYREEDGKIESTDSYIARLESYMKLYGAIVQTEVEGVQNVHGLKEGWAWFARFLNALPANLYTAVALQAFLEMTGFALFKRYKTQFKKLLNIIYRDFLNALKERGEDTKLNKVIYSIQTYIESKQFLEEPEGWRLKGSLLSHTFVPESDYQEQYHRPPNRFF</sequence>
<gene>
    <name evidence="12" type="ORF">Din_002803</name>
    <name evidence="13" type="ORF">Din_002804</name>
</gene>
<comment type="subcellular location">
    <subcellularLocation>
        <location evidence="1">Nucleus</location>
        <location evidence="1">Nuclear pore complex</location>
    </subcellularLocation>
</comment>
<keyword evidence="11" id="KW-0175">Coiled coil</keyword>
<evidence type="ECO:0000256" key="11">
    <source>
        <dbReference type="SAM" id="Coils"/>
    </source>
</evidence>
<accession>A0A5B6YNB3</accession>
<keyword evidence="3" id="KW-0813">Transport</keyword>
<dbReference type="GO" id="GO:0000822">
    <property type="term" value="F:inositol hexakisphosphate binding"/>
    <property type="evidence" value="ECO:0007669"/>
    <property type="project" value="TreeGrafter"/>
</dbReference>
<evidence type="ECO:0000313" key="12">
    <source>
        <dbReference type="EMBL" id="MPA33362.1"/>
    </source>
</evidence>
<dbReference type="InterPro" id="IPR012476">
    <property type="entry name" value="GLE1"/>
</dbReference>
<reference evidence="12" key="1">
    <citation type="submission" date="2019-08" db="EMBL/GenBank/DDBJ databases">
        <title>Reference gene set and small RNA set construction with multiple tissues from Davidia involucrata Baill.</title>
        <authorList>
            <person name="Yang H."/>
            <person name="Zhou C."/>
            <person name="Li G."/>
            <person name="Wang J."/>
            <person name="Gao P."/>
            <person name="Wang M."/>
            <person name="Wang R."/>
            <person name="Zhao Y."/>
        </authorList>
    </citation>
    <scope>NUCLEOTIDE SEQUENCE</scope>
    <source>
        <tissue evidence="12">Mixed with DoveR01_LX</tissue>
    </source>
</reference>
<dbReference type="PANTHER" id="PTHR12960">
    <property type="entry name" value="GLE-1-RELATED"/>
    <property type="match status" value="1"/>
</dbReference>
<dbReference type="EMBL" id="GHES01002804">
    <property type="protein sequence ID" value="MPA33363.1"/>
    <property type="molecule type" value="Transcribed_RNA"/>
</dbReference>
<keyword evidence="5" id="KW-0653">Protein transport</keyword>
<dbReference type="InterPro" id="IPR038506">
    <property type="entry name" value="GLE1-like_sf"/>
</dbReference>
<dbReference type="EMBL" id="GHES01002803">
    <property type="protein sequence ID" value="MPA33362.1"/>
    <property type="molecule type" value="Transcribed_RNA"/>
</dbReference>
<evidence type="ECO:0000256" key="2">
    <source>
        <dbReference type="ARBA" id="ARBA00011056"/>
    </source>
</evidence>
<evidence type="ECO:0000256" key="4">
    <source>
        <dbReference type="ARBA" id="ARBA00022816"/>
    </source>
</evidence>
<dbReference type="GO" id="GO:0044614">
    <property type="term" value="C:nuclear pore cytoplasmic filaments"/>
    <property type="evidence" value="ECO:0007669"/>
    <property type="project" value="TreeGrafter"/>
</dbReference>
<evidence type="ECO:0000256" key="10">
    <source>
        <dbReference type="ARBA" id="ARBA00029983"/>
    </source>
</evidence>
<name>A0A5B6YNB3_DAVIN</name>
<dbReference type="GO" id="GO:0031369">
    <property type="term" value="F:translation initiation factor binding"/>
    <property type="evidence" value="ECO:0007669"/>
    <property type="project" value="TreeGrafter"/>
</dbReference>
<dbReference type="PANTHER" id="PTHR12960:SF0">
    <property type="entry name" value="MRNA EXPORT FACTOR GLE1"/>
    <property type="match status" value="1"/>
</dbReference>